<dbReference type="EMBL" id="ML213515">
    <property type="protein sequence ID" value="TFK49729.1"/>
    <property type="molecule type" value="Genomic_DNA"/>
</dbReference>
<evidence type="ECO:0000313" key="3">
    <source>
        <dbReference type="Proteomes" id="UP000305948"/>
    </source>
</evidence>
<dbReference type="PANTHER" id="PTHR38483">
    <property type="entry name" value="CHROMOSOME 1, WHOLE GENOME SHOTGUN SEQUENCE"/>
    <property type="match status" value="1"/>
</dbReference>
<dbReference type="OrthoDB" id="429183at2759"/>
<protein>
    <recommendedName>
        <fullName evidence="4">Ion transport domain-containing protein</fullName>
    </recommendedName>
</protein>
<feature type="transmembrane region" description="Helical" evidence="1">
    <location>
        <begin position="234"/>
        <end position="254"/>
    </location>
</feature>
<accession>A0A5C3MW46</accession>
<feature type="transmembrane region" description="Helical" evidence="1">
    <location>
        <begin position="152"/>
        <end position="170"/>
    </location>
</feature>
<evidence type="ECO:0000313" key="2">
    <source>
        <dbReference type="EMBL" id="TFK49729.1"/>
    </source>
</evidence>
<keyword evidence="3" id="KW-1185">Reference proteome</keyword>
<dbReference type="AlphaFoldDB" id="A0A5C3MW46"/>
<keyword evidence="1" id="KW-0812">Transmembrane</keyword>
<keyword evidence="1" id="KW-1133">Transmembrane helix</keyword>
<reference evidence="2 3" key="1">
    <citation type="journal article" date="2019" name="Nat. Ecol. Evol.">
        <title>Megaphylogeny resolves global patterns of mushroom evolution.</title>
        <authorList>
            <person name="Varga T."/>
            <person name="Krizsan K."/>
            <person name="Foldi C."/>
            <person name="Dima B."/>
            <person name="Sanchez-Garcia M."/>
            <person name="Sanchez-Ramirez S."/>
            <person name="Szollosi G.J."/>
            <person name="Szarkandi J.G."/>
            <person name="Papp V."/>
            <person name="Albert L."/>
            <person name="Andreopoulos W."/>
            <person name="Angelini C."/>
            <person name="Antonin V."/>
            <person name="Barry K.W."/>
            <person name="Bougher N.L."/>
            <person name="Buchanan P."/>
            <person name="Buyck B."/>
            <person name="Bense V."/>
            <person name="Catcheside P."/>
            <person name="Chovatia M."/>
            <person name="Cooper J."/>
            <person name="Damon W."/>
            <person name="Desjardin D."/>
            <person name="Finy P."/>
            <person name="Geml J."/>
            <person name="Haridas S."/>
            <person name="Hughes K."/>
            <person name="Justo A."/>
            <person name="Karasinski D."/>
            <person name="Kautmanova I."/>
            <person name="Kiss B."/>
            <person name="Kocsube S."/>
            <person name="Kotiranta H."/>
            <person name="LaButti K.M."/>
            <person name="Lechner B.E."/>
            <person name="Liimatainen K."/>
            <person name="Lipzen A."/>
            <person name="Lukacs Z."/>
            <person name="Mihaltcheva S."/>
            <person name="Morgado L.N."/>
            <person name="Niskanen T."/>
            <person name="Noordeloos M.E."/>
            <person name="Ohm R.A."/>
            <person name="Ortiz-Santana B."/>
            <person name="Ovrebo C."/>
            <person name="Racz N."/>
            <person name="Riley R."/>
            <person name="Savchenko A."/>
            <person name="Shiryaev A."/>
            <person name="Soop K."/>
            <person name="Spirin V."/>
            <person name="Szebenyi C."/>
            <person name="Tomsovsky M."/>
            <person name="Tulloss R.E."/>
            <person name="Uehling J."/>
            <person name="Grigoriev I.V."/>
            <person name="Vagvolgyi C."/>
            <person name="Papp T."/>
            <person name="Martin F.M."/>
            <person name="Miettinen O."/>
            <person name="Hibbett D.S."/>
            <person name="Nagy L.G."/>
        </authorList>
    </citation>
    <scope>NUCLEOTIDE SEQUENCE [LARGE SCALE GENOMIC DNA]</scope>
    <source>
        <strain evidence="2 3">OMC1185</strain>
    </source>
</reference>
<evidence type="ECO:0008006" key="4">
    <source>
        <dbReference type="Google" id="ProtNLM"/>
    </source>
</evidence>
<feature type="transmembrane region" description="Helical" evidence="1">
    <location>
        <begin position="56"/>
        <end position="75"/>
    </location>
</feature>
<dbReference type="PANTHER" id="PTHR38483:SF1">
    <property type="entry name" value="ION TRANSPORT DOMAIN-CONTAINING PROTEIN"/>
    <property type="match status" value="1"/>
</dbReference>
<gene>
    <name evidence="2" type="ORF">OE88DRAFT_372969</name>
</gene>
<feature type="transmembrane region" description="Helical" evidence="1">
    <location>
        <begin position="87"/>
        <end position="108"/>
    </location>
</feature>
<sequence length="313" mass="34316">MSPRFSTLPGEEMSAEEHNALLAVPMAADVESCSDESAIHCAPPGEVGASQCETCVLIPFLPILVLLNIVYRSSFPSSPGSPKYPPPYFFLYALQFSLGIPAVILAIVQSVNWYAGLELYLLNCMVDSVIIAEVGIKLLVMGDDFWTTAWNVLDLFVAFLCAMSLPAMFLSRVGALRNMLAGSAVGAFDRPLRDLLNQACYPGAYALLYLAMASLSTAAFGMGVSWWWQDLAFNIVGIIVNSLVLCEVGLRLLVLRTRFSHSVWNCLDVSICVFSIVGVSRCFQSPIEMDIACFFILLRSALQLVRISVLMRR</sequence>
<dbReference type="Proteomes" id="UP000305948">
    <property type="component" value="Unassembled WGS sequence"/>
</dbReference>
<feature type="transmembrane region" description="Helical" evidence="1">
    <location>
        <begin position="206"/>
        <end position="228"/>
    </location>
</feature>
<feature type="transmembrane region" description="Helical" evidence="1">
    <location>
        <begin position="120"/>
        <end position="140"/>
    </location>
</feature>
<name>A0A5C3MW46_9AGAM</name>
<proteinExistence type="predicted"/>
<organism evidence="2 3">
    <name type="scientific">Heliocybe sulcata</name>
    <dbReference type="NCBI Taxonomy" id="5364"/>
    <lineage>
        <taxon>Eukaryota</taxon>
        <taxon>Fungi</taxon>
        <taxon>Dikarya</taxon>
        <taxon>Basidiomycota</taxon>
        <taxon>Agaricomycotina</taxon>
        <taxon>Agaricomycetes</taxon>
        <taxon>Gloeophyllales</taxon>
        <taxon>Gloeophyllaceae</taxon>
        <taxon>Heliocybe</taxon>
    </lineage>
</organism>
<evidence type="ECO:0000256" key="1">
    <source>
        <dbReference type="SAM" id="Phobius"/>
    </source>
</evidence>
<keyword evidence="1" id="KW-0472">Membrane</keyword>